<name>A0ABV2X8F5_9NOCA</name>
<dbReference type="Gene3D" id="1.10.357.10">
    <property type="entry name" value="Tetracycline Repressor, domain 2"/>
    <property type="match status" value="1"/>
</dbReference>
<dbReference type="PRINTS" id="PR00455">
    <property type="entry name" value="HTHTETR"/>
</dbReference>
<evidence type="ECO:0000256" key="1">
    <source>
        <dbReference type="ARBA" id="ARBA00023125"/>
    </source>
</evidence>
<feature type="DNA-binding region" description="H-T-H motif" evidence="2">
    <location>
        <begin position="35"/>
        <end position="54"/>
    </location>
</feature>
<accession>A0ABV2X8F5</accession>
<proteinExistence type="predicted"/>
<dbReference type="InterPro" id="IPR050109">
    <property type="entry name" value="HTH-type_TetR-like_transc_reg"/>
</dbReference>
<keyword evidence="5" id="KW-1185">Reference proteome</keyword>
<feature type="domain" description="HTH tetR-type" evidence="3">
    <location>
        <begin position="12"/>
        <end position="72"/>
    </location>
</feature>
<sequence>MTESKSSSASRHETQERIVEVAARLLREQGPQAVTTRAVASAAGMQAPTIYRFFADKDALLDAVAEHVFATYVAGKTLVDQEEDPVAELRTGWDMHIDFALTNPAVFAMLTDPQRGTASPAAAAGLQVLRARVRRVAAAGRLRVGERRAVELVHAAGTGAALALLSVPPQHRDRGLAEAMYEAVTHAILTEGPALSAPHTTTAALRAAALDLPMLTDAERALLSEWLQRPGEAPTGTADPHHPG</sequence>
<dbReference type="SUPFAM" id="SSF46689">
    <property type="entry name" value="Homeodomain-like"/>
    <property type="match status" value="1"/>
</dbReference>
<dbReference type="PROSITE" id="PS50977">
    <property type="entry name" value="HTH_TETR_2"/>
    <property type="match status" value="1"/>
</dbReference>
<dbReference type="PANTHER" id="PTHR30055">
    <property type="entry name" value="HTH-TYPE TRANSCRIPTIONAL REGULATOR RUTR"/>
    <property type="match status" value="1"/>
</dbReference>
<gene>
    <name evidence="4" type="ORF">ABZ507_10075</name>
</gene>
<dbReference type="Pfam" id="PF00440">
    <property type="entry name" value="TetR_N"/>
    <property type="match status" value="1"/>
</dbReference>
<dbReference type="InterPro" id="IPR001647">
    <property type="entry name" value="HTH_TetR"/>
</dbReference>
<evidence type="ECO:0000313" key="5">
    <source>
        <dbReference type="Proteomes" id="UP001550535"/>
    </source>
</evidence>
<comment type="caution">
    <text evidence="4">The sequence shown here is derived from an EMBL/GenBank/DDBJ whole genome shotgun (WGS) entry which is preliminary data.</text>
</comment>
<evidence type="ECO:0000256" key="2">
    <source>
        <dbReference type="PROSITE-ProRule" id="PRU00335"/>
    </source>
</evidence>
<dbReference type="InterPro" id="IPR009057">
    <property type="entry name" value="Homeodomain-like_sf"/>
</dbReference>
<dbReference type="Proteomes" id="UP001550535">
    <property type="component" value="Unassembled WGS sequence"/>
</dbReference>
<evidence type="ECO:0000259" key="3">
    <source>
        <dbReference type="PROSITE" id="PS50977"/>
    </source>
</evidence>
<evidence type="ECO:0000313" key="4">
    <source>
        <dbReference type="EMBL" id="MEU2122169.1"/>
    </source>
</evidence>
<dbReference type="RefSeq" id="WP_357990874.1">
    <property type="nucleotide sequence ID" value="NZ_JBEYBR010000019.1"/>
</dbReference>
<protein>
    <submittedName>
        <fullName evidence="4">Helix-turn-helix domain-containing protein</fullName>
    </submittedName>
</protein>
<dbReference type="EMBL" id="JBEYBR010000019">
    <property type="protein sequence ID" value="MEU2122169.1"/>
    <property type="molecule type" value="Genomic_DNA"/>
</dbReference>
<keyword evidence="1 2" id="KW-0238">DNA-binding</keyword>
<organism evidence="4 5">
    <name type="scientific">Nocardia niwae</name>
    <dbReference type="NCBI Taxonomy" id="626084"/>
    <lineage>
        <taxon>Bacteria</taxon>
        <taxon>Bacillati</taxon>
        <taxon>Actinomycetota</taxon>
        <taxon>Actinomycetes</taxon>
        <taxon>Mycobacteriales</taxon>
        <taxon>Nocardiaceae</taxon>
        <taxon>Nocardia</taxon>
    </lineage>
</organism>
<reference evidence="4 5" key="1">
    <citation type="submission" date="2024-06" db="EMBL/GenBank/DDBJ databases">
        <title>The Natural Products Discovery Center: Release of the First 8490 Sequenced Strains for Exploring Actinobacteria Biosynthetic Diversity.</title>
        <authorList>
            <person name="Kalkreuter E."/>
            <person name="Kautsar S.A."/>
            <person name="Yang D."/>
            <person name="Bader C.D."/>
            <person name="Teijaro C.N."/>
            <person name="Fluegel L."/>
            <person name="Davis C.M."/>
            <person name="Simpson J.R."/>
            <person name="Lauterbach L."/>
            <person name="Steele A.D."/>
            <person name="Gui C."/>
            <person name="Meng S."/>
            <person name="Li G."/>
            <person name="Viehrig K."/>
            <person name="Ye F."/>
            <person name="Su P."/>
            <person name="Kiefer A.F."/>
            <person name="Nichols A."/>
            <person name="Cepeda A.J."/>
            <person name="Yan W."/>
            <person name="Fan B."/>
            <person name="Jiang Y."/>
            <person name="Adhikari A."/>
            <person name="Zheng C.-J."/>
            <person name="Schuster L."/>
            <person name="Cowan T.M."/>
            <person name="Smanski M.J."/>
            <person name="Chevrette M.G."/>
            <person name="De Carvalho L.P.S."/>
            <person name="Shen B."/>
        </authorList>
    </citation>
    <scope>NUCLEOTIDE SEQUENCE [LARGE SCALE GENOMIC DNA]</scope>
    <source>
        <strain evidence="4 5">NPDC019434</strain>
    </source>
</reference>
<dbReference type="PANTHER" id="PTHR30055:SF223">
    <property type="entry name" value="HTH-TYPE TRANSCRIPTIONAL REGULATOR UIDR"/>
    <property type="match status" value="1"/>
</dbReference>